<keyword evidence="2" id="KW-1185">Reference proteome</keyword>
<name>A0AAD2EEJ2_9LAMI</name>
<dbReference type="AlphaFoldDB" id="A0AAD2EEJ2"/>
<evidence type="ECO:0000313" key="1">
    <source>
        <dbReference type="EMBL" id="CAI9784885.1"/>
    </source>
</evidence>
<dbReference type="Proteomes" id="UP000834106">
    <property type="component" value="Chromosome 21"/>
</dbReference>
<gene>
    <name evidence="1" type="ORF">FPE_LOCUS32315</name>
</gene>
<protein>
    <recommendedName>
        <fullName evidence="3">Myb/SANT-like domain-containing protein</fullName>
    </recommendedName>
</protein>
<dbReference type="EMBL" id="OU503056">
    <property type="protein sequence ID" value="CAI9784885.1"/>
    <property type="molecule type" value="Genomic_DNA"/>
</dbReference>
<proteinExistence type="predicted"/>
<sequence>MFNASTGKDWTTSQMMNYWNKLRTEHKDMFELLQGTGIEYRSSAGRIHAPDHWWETKIKLLIFEMLIAVDDDVGCVGEQPKVCEVHELQLYNSDREYGGGKYPIKAEATDSSGSPVEGRANFSINIFGNHSGDNRKLKHRKVKGKKKMYGAREVSPSLEQLEGDRLHLFALWLLRDKENRNSYCAAKTPYLRFKFIEHCFERYSLSLHRNW</sequence>
<reference evidence="1" key="1">
    <citation type="submission" date="2023-05" db="EMBL/GenBank/DDBJ databases">
        <authorList>
            <person name="Huff M."/>
        </authorList>
    </citation>
    <scope>NUCLEOTIDE SEQUENCE</scope>
</reference>
<organism evidence="1 2">
    <name type="scientific">Fraxinus pennsylvanica</name>
    <dbReference type="NCBI Taxonomy" id="56036"/>
    <lineage>
        <taxon>Eukaryota</taxon>
        <taxon>Viridiplantae</taxon>
        <taxon>Streptophyta</taxon>
        <taxon>Embryophyta</taxon>
        <taxon>Tracheophyta</taxon>
        <taxon>Spermatophyta</taxon>
        <taxon>Magnoliopsida</taxon>
        <taxon>eudicotyledons</taxon>
        <taxon>Gunneridae</taxon>
        <taxon>Pentapetalae</taxon>
        <taxon>asterids</taxon>
        <taxon>lamiids</taxon>
        <taxon>Lamiales</taxon>
        <taxon>Oleaceae</taxon>
        <taxon>Oleeae</taxon>
        <taxon>Fraxinus</taxon>
    </lineage>
</organism>
<evidence type="ECO:0000313" key="2">
    <source>
        <dbReference type="Proteomes" id="UP000834106"/>
    </source>
</evidence>
<evidence type="ECO:0008006" key="3">
    <source>
        <dbReference type="Google" id="ProtNLM"/>
    </source>
</evidence>
<accession>A0AAD2EEJ2</accession>